<comment type="caution">
    <text evidence="8">The sequence shown here is derived from an EMBL/GenBank/DDBJ whole genome shotgun (WGS) entry which is preliminary data.</text>
</comment>
<dbReference type="AlphaFoldDB" id="A0ABD3NFV7"/>
<dbReference type="Proteomes" id="UP001530400">
    <property type="component" value="Unassembled WGS sequence"/>
</dbReference>
<dbReference type="NCBIfam" id="TIGR01752">
    <property type="entry name" value="flav_long"/>
    <property type="match status" value="1"/>
</dbReference>
<sequence length="278" mass="29844">MRTAIIFLPTAIAFTTRCPHRATHTALNAIGIFYGTSTGSTEEAAQLIVAEFGEDAAGPFDIDSIQGKVGEEFAKYEALVVGTPTWNTGADTERSGTGWDEIYYSEMQTLNPSLEGKKVAVFGLGDSVSYSENYADATGELHDVFESLGCKMLGYTSTEGYLHDASKSQRGDKFVGLLLDAVNQEELTEDRVKNWVSALKAEGILESGGSGMALEVSMAEPKVKVDMDVVANGEQKASQPAVVSVSQTGFVAHYNSRTDSTMWINVDGKSSFFTNGKP</sequence>
<comment type="cofactor">
    <cofactor evidence="1">
        <name>FMN</name>
        <dbReference type="ChEBI" id="CHEBI:58210"/>
    </cofactor>
</comment>
<evidence type="ECO:0000256" key="4">
    <source>
        <dbReference type="ARBA" id="ARBA00022630"/>
    </source>
</evidence>
<dbReference type="PANTHER" id="PTHR42809:SF1">
    <property type="entry name" value="FLAVODOXIN 1"/>
    <property type="match status" value="1"/>
</dbReference>
<dbReference type="SUPFAM" id="SSF52218">
    <property type="entry name" value="Flavoproteins"/>
    <property type="match status" value="1"/>
</dbReference>
<organism evidence="8 9">
    <name type="scientific">Cyclotella atomus</name>
    <dbReference type="NCBI Taxonomy" id="382360"/>
    <lineage>
        <taxon>Eukaryota</taxon>
        <taxon>Sar</taxon>
        <taxon>Stramenopiles</taxon>
        <taxon>Ochrophyta</taxon>
        <taxon>Bacillariophyta</taxon>
        <taxon>Coscinodiscophyceae</taxon>
        <taxon>Thalassiosirophycidae</taxon>
        <taxon>Stephanodiscales</taxon>
        <taxon>Stephanodiscaceae</taxon>
        <taxon>Cyclotella</taxon>
    </lineage>
</organism>
<keyword evidence="4" id="KW-0285">Flavoprotein</keyword>
<dbReference type="InterPro" id="IPR050619">
    <property type="entry name" value="Flavodoxin"/>
</dbReference>
<evidence type="ECO:0000259" key="7">
    <source>
        <dbReference type="PROSITE" id="PS50902"/>
    </source>
</evidence>
<dbReference type="InterPro" id="IPR029039">
    <property type="entry name" value="Flavoprotein-like_sf"/>
</dbReference>
<gene>
    <name evidence="8" type="ORF">ACHAWO_013374</name>
</gene>
<protein>
    <recommendedName>
        <fullName evidence="7">Flavodoxin-like domain-containing protein</fullName>
    </recommendedName>
</protein>
<accession>A0ABD3NFV7</accession>
<evidence type="ECO:0000256" key="6">
    <source>
        <dbReference type="ARBA" id="ARBA00022982"/>
    </source>
</evidence>
<dbReference type="PROSITE" id="PS00201">
    <property type="entry name" value="FLAVODOXIN"/>
    <property type="match status" value="1"/>
</dbReference>
<reference evidence="8 9" key="1">
    <citation type="submission" date="2024-10" db="EMBL/GenBank/DDBJ databases">
        <title>Updated reference genomes for cyclostephanoid diatoms.</title>
        <authorList>
            <person name="Roberts W.R."/>
            <person name="Alverson A.J."/>
        </authorList>
    </citation>
    <scope>NUCLEOTIDE SEQUENCE [LARGE SCALE GENOMIC DNA]</scope>
    <source>
        <strain evidence="8 9">AJA010-31</strain>
    </source>
</reference>
<name>A0ABD3NFV7_9STRA</name>
<dbReference type="NCBIfam" id="NF006738">
    <property type="entry name" value="PRK09267.1-4"/>
    <property type="match status" value="1"/>
</dbReference>
<proteinExistence type="inferred from homology"/>
<dbReference type="InterPro" id="IPR010086">
    <property type="entry name" value="Flavodoxin_lc"/>
</dbReference>
<feature type="domain" description="Flavodoxin-like" evidence="7">
    <location>
        <begin position="30"/>
        <end position="200"/>
    </location>
</feature>
<keyword evidence="5" id="KW-0288">FMN</keyword>
<evidence type="ECO:0000256" key="1">
    <source>
        <dbReference type="ARBA" id="ARBA00001917"/>
    </source>
</evidence>
<comment type="similarity">
    <text evidence="2">Belongs to the flavodoxin family.</text>
</comment>
<dbReference type="InterPro" id="IPR001226">
    <property type="entry name" value="Flavodoxin_CS"/>
</dbReference>
<evidence type="ECO:0000313" key="8">
    <source>
        <dbReference type="EMBL" id="KAL3771795.1"/>
    </source>
</evidence>
<dbReference type="Pfam" id="PF00258">
    <property type="entry name" value="Flavodoxin_1"/>
    <property type="match status" value="1"/>
</dbReference>
<evidence type="ECO:0000256" key="5">
    <source>
        <dbReference type="ARBA" id="ARBA00022643"/>
    </source>
</evidence>
<keyword evidence="3" id="KW-0813">Transport</keyword>
<dbReference type="EMBL" id="JALLPJ020001281">
    <property type="protein sequence ID" value="KAL3771795.1"/>
    <property type="molecule type" value="Genomic_DNA"/>
</dbReference>
<dbReference type="PROSITE" id="PS50902">
    <property type="entry name" value="FLAVODOXIN_LIKE"/>
    <property type="match status" value="1"/>
</dbReference>
<dbReference type="PANTHER" id="PTHR42809">
    <property type="entry name" value="FLAVODOXIN 2"/>
    <property type="match status" value="1"/>
</dbReference>
<evidence type="ECO:0000256" key="2">
    <source>
        <dbReference type="ARBA" id="ARBA00005267"/>
    </source>
</evidence>
<dbReference type="InterPro" id="IPR008254">
    <property type="entry name" value="Flavodoxin/NO_synth"/>
</dbReference>
<keyword evidence="9" id="KW-1185">Reference proteome</keyword>
<evidence type="ECO:0000256" key="3">
    <source>
        <dbReference type="ARBA" id="ARBA00022448"/>
    </source>
</evidence>
<dbReference type="Gene3D" id="3.40.50.360">
    <property type="match status" value="1"/>
</dbReference>
<keyword evidence="6" id="KW-0249">Electron transport</keyword>
<evidence type="ECO:0000313" key="9">
    <source>
        <dbReference type="Proteomes" id="UP001530400"/>
    </source>
</evidence>